<feature type="region of interest" description="Disordered" evidence="5">
    <location>
        <begin position="157"/>
        <end position="191"/>
    </location>
</feature>
<feature type="transmembrane region" description="Helical" evidence="6">
    <location>
        <begin position="240"/>
        <end position="259"/>
    </location>
</feature>
<evidence type="ECO:0000256" key="5">
    <source>
        <dbReference type="SAM" id="MobiDB-lite"/>
    </source>
</evidence>
<sequence length="335" mass="37009">MHALVVLGLGVGCAVAFVHFVDVSQTEKGRTAKDADRLALLCFFAVLPLTVTGIVMTRTAFRRWLSARHRWQVWHIESLRTGIQEWVHLIDDRGTIAGTVVLRKWTSRTFSGDDRLVWFAGAPNKAGLIAKPGGADTQLAYRSLFYTPPRFGTSLFVKNDPSAPSPRPRGTSSAPSSEPAGKHGGLDDSAFPSPRKLRRTLAYALDIALHVAIGIGVVFFSDEATRHAVTHREWNSPQLAWWAVIGYFLLASFVDRVVLQSVTRTTLGKAVFGLVVIDRETGRYPRARRLLAAWLIGVIMPLLLLGDSSVPERPERYLLPAVRRTDARRVLGQPA</sequence>
<feature type="domain" description="RDD" evidence="7">
    <location>
        <begin position="197"/>
        <end position="305"/>
    </location>
</feature>
<feature type="transmembrane region" description="Helical" evidence="6">
    <location>
        <begin position="201"/>
        <end position="220"/>
    </location>
</feature>
<dbReference type="GO" id="GO:0016020">
    <property type="term" value="C:membrane"/>
    <property type="evidence" value="ECO:0007669"/>
    <property type="project" value="UniProtKB-SubCell"/>
</dbReference>
<organism evidence="8 9">
    <name type="scientific">Nocardia neocaledoniensis</name>
    <dbReference type="NCBI Taxonomy" id="236511"/>
    <lineage>
        <taxon>Bacteria</taxon>
        <taxon>Bacillati</taxon>
        <taxon>Actinomycetota</taxon>
        <taxon>Actinomycetes</taxon>
        <taxon>Mycobacteriales</taxon>
        <taxon>Nocardiaceae</taxon>
        <taxon>Nocardia</taxon>
    </lineage>
</organism>
<keyword evidence="4 6" id="KW-0472">Membrane</keyword>
<evidence type="ECO:0000313" key="9">
    <source>
        <dbReference type="Proteomes" id="UP000246410"/>
    </source>
</evidence>
<proteinExistence type="predicted"/>
<evidence type="ECO:0000256" key="3">
    <source>
        <dbReference type="ARBA" id="ARBA00022989"/>
    </source>
</evidence>
<dbReference type="Proteomes" id="UP000246410">
    <property type="component" value="Unassembled WGS sequence"/>
</dbReference>
<evidence type="ECO:0000256" key="4">
    <source>
        <dbReference type="ARBA" id="ARBA00023136"/>
    </source>
</evidence>
<comment type="subcellular location">
    <subcellularLocation>
        <location evidence="1">Membrane</location>
        <topology evidence="1">Multi-pass membrane protein</topology>
    </subcellularLocation>
</comment>
<evidence type="ECO:0000256" key="1">
    <source>
        <dbReference type="ARBA" id="ARBA00004141"/>
    </source>
</evidence>
<keyword evidence="3 6" id="KW-1133">Transmembrane helix</keyword>
<dbReference type="EMBL" id="QGTL01000002">
    <property type="protein sequence ID" value="PWV79587.1"/>
    <property type="molecule type" value="Genomic_DNA"/>
</dbReference>
<dbReference type="AlphaFoldDB" id="A0A317NX46"/>
<evidence type="ECO:0000313" key="8">
    <source>
        <dbReference type="EMBL" id="PWV79587.1"/>
    </source>
</evidence>
<gene>
    <name evidence="8" type="ORF">DFR69_102652</name>
</gene>
<comment type="caution">
    <text evidence="8">The sequence shown here is derived from an EMBL/GenBank/DDBJ whole genome shotgun (WGS) entry which is preliminary data.</text>
</comment>
<name>A0A317NX46_9NOCA</name>
<reference evidence="8 9" key="1">
    <citation type="submission" date="2018-05" db="EMBL/GenBank/DDBJ databases">
        <title>Genomic Encyclopedia of Type Strains, Phase IV (KMG-IV): sequencing the most valuable type-strain genomes for metagenomic binning, comparative biology and taxonomic classification.</title>
        <authorList>
            <person name="Goeker M."/>
        </authorList>
    </citation>
    <scope>NUCLEOTIDE SEQUENCE [LARGE SCALE GENOMIC DNA]</scope>
    <source>
        <strain evidence="8 9">DSM 44717</strain>
    </source>
</reference>
<keyword evidence="2 6" id="KW-0812">Transmembrane</keyword>
<evidence type="ECO:0000256" key="6">
    <source>
        <dbReference type="SAM" id="Phobius"/>
    </source>
</evidence>
<protein>
    <submittedName>
        <fullName evidence="8">RDD family protein</fullName>
    </submittedName>
</protein>
<evidence type="ECO:0000256" key="2">
    <source>
        <dbReference type="ARBA" id="ARBA00022692"/>
    </source>
</evidence>
<evidence type="ECO:0000259" key="7">
    <source>
        <dbReference type="Pfam" id="PF06271"/>
    </source>
</evidence>
<dbReference type="Pfam" id="PF06271">
    <property type="entry name" value="RDD"/>
    <property type="match status" value="1"/>
</dbReference>
<dbReference type="InterPro" id="IPR010432">
    <property type="entry name" value="RDD"/>
</dbReference>
<feature type="transmembrane region" description="Helical" evidence="6">
    <location>
        <begin position="289"/>
        <end position="306"/>
    </location>
</feature>
<keyword evidence="9" id="KW-1185">Reference proteome</keyword>
<feature type="transmembrane region" description="Helical" evidence="6">
    <location>
        <begin position="38"/>
        <end position="61"/>
    </location>
</feature>
<accession>A0A317NX46</accession>